<dbReference type="GO" id="GO:0008033">
    <property type="term" value="P:tRNA processing"/>
    <property type="evidence" value="ECO:0007669"/>
    <property type="project" value="UniProtKB-KW"/>
</dbReference>
<keyword evidence="9" id="KW-1185">Reference proteome</keyword>
<evidence type="ECO:0000256" key="5">
    <source>
        <dbReference type="ARBA" id="ARBA00022840"/>
    </source>
</evidence>
<proteinExistence type="inferred from homology"/>
<dbReference type="EMBL" id="JAGSYN010000100">
    <property type="protein sequence ID" value="KAG7664262.1"/>
    <property type="molecule type" value="Genomic_DNA"/>
</dbReference>
<organism evidence="8 9">
    <name type="scientific">[Candida] subhashii</name>
    <dbReference type="NCBI Taxonomy" id="561895"/>
    <lineage>
        <taxon>Eukaryota</taxon>
        <taxon>Fungi</taxon>
        <taxon>Dikarya</taxon>
        <taxon>Ascomycota</taxon>
        <taxon>Saccharomycotina</taxon>
        <taxon>Pichiomycetes</taxon>
        <taxon>Debaryomycetaceae</taxon>
        <taxon>Spathaspora</taxon>
    </lineage>
</organism>
<protein>
    <recommendedName>
        <fullName evidence="1">tRNA(Ile)-lysidine synthetase</fullName>
        <ecNumber evidence="1">6.3.4.19</ecNumber>
    </recommendedName>
</protein>
<dbReference type="GO" id="GO:0005524">
    <property type="term" value="F:ATP binding"/>
    <property type="evidence" value="ECO:0007669"/>
    <property type="project" value="UniProtKB-KW"/>
</dbReference>
<evidence type="ECO:0000259" key="7">
    <source>
        <dbReference type="Pfam" id="PF01171"/>
    </source>
</evidence>
<dbReference type="HAMAP" id="MF_01161">
    <property type="entry name" value="tRNA_Ile_lys_synt"/>
    <property type="match status" value="1"/>
</dbReference>
<dbReference type="PANTHER" id="PTHR43033:SF1">
    <property type="entry name" value="TRNA(ILE)-LYSIDINE SYNTHASE-RELATED"/>
    <property type="match status" value="1"/>
</dbReference>
<dbReference type="RefSeq" id="XP_049264494.1">
    <property type="nucleotide sequence ID" value="XM_049405900.1"/>
</dbReference>
<dbReference type="Proteomes" id="UP000694255">
    <property type="component" value="Unassembled WGS sequence"/>
</dbReference>
<evidence type="ECO:0000313" key="8">
    <source>
        <dbReference type="EMBL" id="KAG7664262.1"/>
    </source>
</evidence>
<sequence length="475" mass="55770">MLLTWLLSQYTSSNKNSKDSTEIYAITIDHKYRPESTEEASRISSIVKPWGINHVIRSLDYDVEDVKQIGNFEEVARMKRYDEFRNVCHLYGIPALFIGHHADDQLETFIQRLQGNSSIYGLAGTRKISRLPVADLPPSAKHDPVYVFRPFWNFEKQEIVNTCKQNNIQYFDDPTNQDINLTRRNYLRHLINEVIPERIQSQGGDKQSPYYCIHKSNLKQTHHLTYELAESFEEKAYELNVLLQSKNQIVTNPPFASLKVTIPRCLFINPNEIVLARFFYQILYPFSSSKHYHWAYAKLERQFLPKVISYLQKNESGTLKLTIMNCCIEITNNVHTSDIPMYIYRCPITTKEIESICYTIDLSADQWSDWKLFDRRVWLRFKNQSLDQSIKIIPYLNKKHKPILSKDIKPQITQACNSLPCVLDIAKQEIIAFPTLNIGNTIESEWSLKDNKYEYCRYKKLAKKNREMESSNNFM</sequence>
<evidence type="ECO:0000256" key="1">
    <source>
        <dbReference type="ARBA" id="ARBA00013267"/>
    </source>
</evidence>
<dbReference type="PANTHER" id="PTHR43033">
    <property type="entry name" value="TRNA(ILE)-LYSIDINE SYNTHASE-RELATED"/>
    <property type="match status" value="1"/>
</dbReference>
<accession>A0A8J5UQT0</accession>
<dbReference type="InterPro" id="IPR012795">
    <property type="entry name" value="tRNA_Ile_lys_synt_N"/>
</dbReference>
<dbReference type="CDD" id="cd01992">
    <property type="entry name" value="TilS_N"/>
    <property type="match status" value="1"/>
</dbReference>
<dbReference type="Pfam" id="PF01171">
    <property type="entry name" value="ATP_bind_3"/>
    <property type="match status" value="1"/>
</dbReference>
<evidence type="ECO:0000313" key="9">
    <source>
        <dbReference type="Proteomes" id="UP000694255"/>
    </source>
</evidence>
<name>A0A8J5UQT0_9ASCO</name>
<evidence type="ECO:0000256" key="3">
    <source>
        <dbReference type="ARBA" id="ARBA00022694"/>
    </source>
</evidence>
<comment type="catalytic activity">
    <reaction evidence="6">
        <text>cytidine(34) in tRNA(Ile2) + L-lysine + ATP = lysidine(34) in tRNA(Ile2) + AMP + diphosphate + H(+)</text>
        <dbReference type="Rhea" id="RHEA:43744"/>
        <dbReference type="Rhea" id="RHEA-COMP:10625"/>
        <dbReference type="Rhea" id="RHEA-COMP:10670"/>
        <dbReference type="ChEBI" id="CHEBI:15378"/>
        <dbReference type="ChEBI" id="CHEBI:30616"/>
        <dbReference type="ChEBI" id="CHEBI:32551"/>
        <dbReference type="ChEBI" id="CHEBI:33019"/>
        <dbReference type="ChEBI" id="CHEBI:82748"/>
        <dbReference type="ChEBI" id="CHEBI:83665"/>
        <dbReference type="ChEBI" id="CHEBI:456215"/>
        <dbReference type="EC" id="6.3.4.19"/>
    </reaction>
</comment>
<keyword evidence="5" id="KW-0067">ATP-binding</keyword>
<reference evidence="8 9" key="1">
    <citation type="journal article" date="2021" name="DNA Res.">
        <title>Genome analysis of Candida subhashii reveals its hybrid nature and dual mitochondrial genome conformations.</title>
        <authorList>
            <person name="Mixao V."/>
            <person name="Hegedusova E."/>
            <person name="Saus E."/>
            <person name="Pryszcz L.P."/>
            <person name="Cillingova A."/>
            <person name="Nosek J."/>
            <person name="Gabaldon T."/>
        </authorList>
    </citation>
    <scope>NUCLEOTIDE SEQUENCE [LARGE SCALE GENOMIC DNA]</scope>
    <source>
        <strain evidence="8 9">CBS 10753</strain>
    </source>
</reference>
<keyword evidence="3" id="KW-0819">tRNA processing</keyword>
<dbReference type="GO" id="GO:0032267">
    <property type="term" value="F:tRNA(Ile)-lysidine synthase activity"/>
    <property type="evidence" value="ECO:0007669"/>
    <property type="project" value="UniProtKB-EC"/>
</dbReference>
<comment type="caution">
    <text evidence="8">The sequence shown here is derived from an EMBL/GenBank/DDBJ whole genome shotgun (WGS) entry which is preliminary data.</text>
</comment>
<dbReference type="EC" id="6.3.4.19" evidence="1"/>
<dbReference type="NCBIfam" id="TIGR02432">
    <property type="entry name" value="lysidine_TilS_N"/>
    <property type="match status" value="1"/>
</dbReference>
<gene>
    <name evidence="8" type="ORF">J8A68_002177</name>
</gene>
<dbReference type="InterPro" id="IPR011063">
    <property type="entry name" value="TilS/TtcA_N"/>
</dbReference>
<dbReference type="AlphaFoldDB" id="A0A8J5UQT0"/>
<dbReference type="InterPro" id="IPR012094">
    <property type="entry name" value="tRNA_Ile_lys_synt"/>
</dbReference>
<keyword evidence="2" id="KW-0436">Ligase</keyword>
<dbReference type="GeneID" id="73468978"/>
<evidence type="ECO:0000256" key="2">
    <source>
        <dbReference type="ARBA" id="ARBA00022598"/>
    </source>
</evidence>
<keyword evidence="4" id="KW-0547">Nucleotide-binding</keyword>
<feature type="domain" description="tRNA(Ile)-lysidine/2-thiocytidine synthase N-terminal" evidence="7">
    <location>
        <begin position="5"/>
        <end position="189"/>
    </location>
</feature>
<evidence type="ECO:0000256" key="6">
    <source>
        <dbReference type="ARBA" id="ARBA00048539"/>
    </source>
</evidence>
<evidence type="ECO:0000256" key="4">
    <source>
        <dbReference type="ARBA" id="ARBA00022741"/>
    </source>
</evidence>
<dbReference type="OrthoDB" id="434144at2759"/>